<name>A0AAU7AYF1_9ACTN</name>
<feature type="transmembrane region" description="Helical" evidence="1">
    <location>
        <begin position="36"/>
        <end position="56"/>
    </location>
</feature>
<sequence length="203" mass="23046">MPTSTWTRAVLVLGALLWFGALWVLGETFNATWLKPAGGVLAAVVGLLWLFDRFVWRRVPAKVRQRPDVRGTWATDLHYTDRDSQAKVKRCYLVVRQTFAKVSVRMYFDISSSDSERAAILSEDDTYRLAWDYRSAATEYDHENPSHRGKAEMKIATVPALELDGTYWTERKTTGRLVTVGWSKELFDSFSAADAAEYGPKAK</sequence>
<dbReference type="RefSeq" id="WP_354697581.1">
    <property type="nucleotide sequence ID" value="NZ_CP114014.1"/>
</dbReference>
<evidence type="ECO:0000313" key="3">
    <source>
        <dbReference type="EMBL" id="XAY06347.1"/>
    </source>
</evidence>
<proteinExistence type="predicted"/>
<gene>
    <name evidence="3" type="ORF">DSM112329_03216</name>
</gene>
<reference evidence="3" key="1">
    <citation type="submission" date="2022-12" db="EMBL/GenBank/DDBJ databases">
        <title>Paraconexibacter alkalitolerans sp. nov. and Baekduia alba sp. nov., isolated from soil and emended description of the genera Paraconexibacter (Chun et al., 2020) and Baekduia (An et al., 2020).</title>
        <authorList>
            <person name="Vieira S."/>
            <person name="Huber K.J."/>
            <person name="Geppert A."/>
            <person name="Wolf J."/>
            <person name="Neumann-Schaal M."/>
            <person name="Muesken M."/>
            <person name="Overmann J."/>
        </authorList>
    </citation>
    <scope>NUCLEOTIDE SEQUENCE</scope>
    <source>
        <strain evidence="3">AEG42_29</strain>
    </source>
</reference>
<protein>
    <recommendedName>
        <fullName evidence="2">CD-NTase-associated protein 15 domain-containing protein</fullName>
    </recommendedName>
</protein>
<evidence type="ECO:0000256" key="1">
    <source>
        <dbReference type="SAM" id="Phobius"/>
    </source>
</evidence>
<dbReference type="AlphaFoldDB" id="A0AAU7AYF1"/>
<feature type="domain" description="CD-NTase-associated protein 15" evidence="2">
    <location>
        <begin position="66"/>
        <end position="177"/>
    </location>
</feature>
<keyword evidence="1" id="KW-0472">Membrane</keyword>
<keyword evidence="1" id="KW-0812">Transmembrane</keyword>
<organism evidence="3">
    <name type="scientific">Paraconexibacter sp. AEG42_29</name>
    <dbReference type="NCBI Taxonomy" id="2997339"/>
    <lineage>
        <taxon>Bacteria</taxon>
        <taxon>Bacillati</taxon>
        <taxon>Actinomycetota</taxon>
        <taxon>Thermoleophilia</taxon>
        <taxon>Solirubrobacterales</taxon>
        <taxon>Paraconexibacteraceae</taxon>
        <taxon>Paraconexibacter</taxon>
    </lineage>
</organism>
<dbReference type="Pfam" id="PF18153">
    <property type="entry name" value="Cap15_CD_rec"/>
    <property type="match status" value="1"/>
</dbReference>
<accession>A0AAU7AYF1</accession>
<keyword evidence="1" id="KW-1133">Transmembrane helix</keyword>
<dbReference type="EMBL" id="CP114014">
    <property type="protein sequence ID" value="XAY06347.1"/>
    <property type="molecule type" value="Genomic_DNA"/>
</dbReference>
<dbReference type="InterPro" id="IPR041208">
    <property type="entry name" value="Cap15"/>
</dbReference>
<evidence type="ECO:0000259" key="2">
    <source>
        <dbReference type="Pfam" id="PF18153"/>
    </source>
</evidence>
<dbReference type="KEGG" id="parq:DSM112329_03216"/>